<dbReference type="FunFam" id="2.60.40.10:FF:000028">
    <property type="entry name" value="Neuronal cell adhesion molecule"/>
    <property type="match status" value="1"/>
</dbReference>
<keyword evidence="3" id="KW-1185">Reference proteome</keyword>
<dbReference type="Pfam" id="PF00041">
    <property type="entry name" value="fn3"/>
    <property type="match status" value="3"/>
</dbReference>
<feature type="domain" description="Fibronectin type-III" evidence="2">
    <location>
        <begin position="133"/>
        <end position="228"/>
    </location>
</feature>
<evidence type="ECO:0000313" key="4">
    <source>
        <dbReference type="WBParaSite" id="nRc.2.0.1.t32877-RA"/>
    </source>
</evidence>
<protein>
    <submittedName>
        <fullName evidence="4">Fibronectin type-III domain-containing protein</fullName>
    </submittedName>
</protein>
<dbReference type="InterPro" id="IPR003961">
    <property type="entry name" value="FN3_dom"/>
</dbReference>
<organism evidence="3 4">
    <name type="scientific">Romanomermis culicivorax</name>
    <name type="common">Nematode worm</name>
    <dbReference type="NCBI Taxonomy" id="13658"/>
    <lineage>
        <taxon>Eukaryota</taxon>
        <taxon>Metazoa</taxon>
        <taxon>Ecdysozoa</taxon>
        <taxon>Nematoda</taxon>
        <taxon>Enoplea</taxon>
        <taxon>Dorylaimia</taxon>
        <taxon>Mermithida</taxon>
        <taxon>Mermithoidea</taxon>
        <taxon>Mermithidae</taxon>
        <taxon>Romanomermis</taxon>
    </lineage>
</organism>
<dbReference type="InterPro" id="IPR036116">
    <property type="entry name" value="FN3_sf"/>
</dbReference>
<proteinExistence type="predicted"/>
<name>A0A915K3T7_ROMCU</name>
<dbReference type="SMART" id="SM00060">
    <property type="entry name" value="FN3"/>
    <property type="match status" value="3"/>
</dbReference>
<dbReference type="PROSITE" id="PS50853">
    <property type="entry name" value="FN3"/>
    <property type="match status" value="3"/>
</dbReference>
<evidence type="ECO:0000256" key="1">
    <source>
        <dbReference type="ARBA" id="ARBA00022737"/>
    </source>
</evidence>
<feature type="domain" description="Fibronectin type-III" evidence="2">
    <location>
        <begin position="27"/>
        <end position="128"/>
    </location>
</feature>
<dbReference type="Gene3D" id="2.60.40.10">
    <property type="entry name" value="Immunoglobulins"/>
    <property type="match status" value="3"/>
</dbReference>
<dbReference type="PRINTS" id="PR00014">
    <property type="entry name" value="FNTYPEIII"/>
</dbReference>
<evidence type="ECO:0000259" key="2">
    <source>
        <dbReference type="PROSITE" id="PS50853"/>
    </source>
</evidence>
<reference evidence="4" key="1">
    <citation type="submission" date="2022-11" db="UniProtKB">
        <authorList>
            <consortium name="WormBaseParasite"/>
        </authorList>
    </citation>
    <scope>IDENTIFICATION</scope>
</reference>
<dbReference type="PANTHER" id="PTHR46957:SF3">
    <property type="entry name" value="CYTOKINE RECEPTOR"/>
    <property type="match status" value="1"/>
</dbReference>
<evidence type="ECO:0000313" key="3">
    <source>
        <dbReference type="Proteomes" id="UP000887565"/>
    </source>
</evidence>
<dbReference type="OMA" id="PANIRGH"/>
<accession>A0A915K3T7</accession>
<dbReference type="Proteomes" id="UP000887565">
    <property type="component" value="Unplaced"/>
</dbReference>
<feature type="domain" description="Fibronectin type-III" evidence="2">
    <location>
        <begin position="233"/>
        <end position="325"/>
    </location>
</feature>
<dbReference type="SUPFAM" id="SSF49265">
    <property type="entry name" value="Fibronectin type III"/>
    <property type="match status" value="2"/>
</dbReference>
<dbReference type="PANTHER" id="PTHR46957">
    <property type="entry name" value="CYTOKINE RECEPTOR"/>
    <property type="match status" value="1"/>
</dbReference>
<dbReference type="CDD" id="cd00063">
    <property type="entry name" value="FN3"/>
    <property type="match status" value="3"/>
</dbReference>
<dbReference type="InterPro" id="IPR013783">
    <property type="entry name" value="Ig-like_fold"/>
</dbReference>
<dbReference type="GO" id="GO:0016020">
    <property type="term" value="C:membrane"/>
    <property type="evidence" value="ECO:0007669"/>
    <property type="project" value="UniProtKB-SubCell"/>
</dbReference>
<sequence>MRSVNRAGFSSWSPSVDIVTCEGIPGPVRDLIVKPLSPNEVLVSWLPPAEKTGQILGYDVSMRLKHRLACVDEKPRDVSQAWFTVYNVKDLKYTLTGLLPFVEYEVKVRARGTTVGPEEVRLAQTHQQAPSAPPLDLKASYVLERSLGINWQPVECSQRHGYINNYEYEVLGQDNWAKLEVRVANTSQLKVDIDGLTPHTKYIVRVKAYNSVGGGPATADLELMSAKAAAPLPPQDLSVMAEGANFIAVSWLPPYPPYGPIDSYKLRYAKDNKKFIGNIENLDWMSSNNFPKNDQLIKCPHSTAEMPRMCYNITGLESGAQYRIQ</sequence>
<dbReference type="AlphaFoldDB" id="A0A915K3T7"/>
<keyword evidence="1" id="KW-0677">Repeat</keyword>
<dbReference type="WBParaSite" id="nRc.2.0.1.t32877-RA">
    <property type="protein sequence ID" value="nRc.2.0.1.t32877-RA"/>
    <property type="gene ID" value="nRc.2.0.1.g32877"/>
</dbReference>
<dbReference type="InterPro" id="IPR050713">
    <property type="entry name" value="RTP_Phos/Ushers"/>
</dbReference>